<reference evidence="4 5" key="1">
    <citation type="submission" date="2018-12" db="EMBL/GenBank/DDBJ databases">
        <authorList>
            <person name="Tiukova I."/>
            <person name="Dainat J."/>
        </authorList>
    </citation>
    <scope>NUCLEOTIDE SEQUENCE [LARGE SCALE GENOMIC DNA]</scope>
</reference>
<feature type="compositionally biased region" description="Basic residues" evidence="3">
    <location>
        <begin position="549"/>
        <end position="558"/>
    </location>
</feature>
<evidence type="ECO:0000256" key="2">
    <source>
        <dbReference type="ARBA" id="ARBA00022833"/>
    </source>
</evidence>
<feature type="compositionally biased region" description="Basic and acidic residues" evidence="3">
    <location>
        <begin position="714"/>
        <end position="752"/>
    </location>
</feature>
<dbReference type="PROSITE" id="PS50143">
    <property type="entry name" value="BIR_REPEAT_2"/>
    <property type="match status" value="2"/>
</dbReference>
<dbReference type="InterPro" id="IPR001370">
    <property type="entry name" value="BIR_rpt"/>
</dbReference>
<dbReference type="CDD" id="cd00022">
    <property type="entry name" value="BIR"/>
    <property type="match status" value="1"/>
</dbReference>
<name>A0A448YFG5_BRENA</name>
<proteinExistence type="predicted"/>
<dbReference type="SMART" id="SM00238">
    <property type="entry name" value="BIR"/>
    <property type="match status" value="2"/>
</dbReference>
<feature type="compositionally biased region" description="Basic residues" evidence="3">
    <location>
        <begin position="524"/>
        <end position="540"/>
    </location>
</feature>
<protein>
    <submittedName>
        <fullName evidence="4">DEKNAAC100428</fullName>
    </submittedName>
</protein>
<feature type="compositionally biased region" description="Basic residues" evidence="3">
    <location>
        <begin position="687"/>
        <end position="698"/>
    </location>
</feature>
<dbReference type="Proteomes" id="UP000290900">
    <property type="component" value="Unassembled WGS sequence"/>
</dbReference>
<keyword evidence="5" id="KW-1185">Reference proteome</keyword>
<dbReference type="AlphaFoldDB" id="A0A448YFG5"/>
<accession>A0A448YFG5</accession>
<feature type="region of interest" description="Disordered" evidence="3">
    <location>
        <begin position="524"/>
        <end position="569"/>
    </location>
</feature>
<evidence type="ECO:0000313" key="5">
    <source>
        <dbReference type="Proteomes" id="UP000290900"/>
    </source>
</evidence>
<dbReference type="EMBL" id="CAACVR010000001">
    <property type="protein sequence ID" value="VEU19651.1"/>
    <property type="molecule type" value="Genomic_DNA"/>
</dbReference>
<feature type="compositionally biased region" description="Basic and acidic residues" evidence="3">
    <location>
        <begin position="610"/>
        <end position="634"/>
    </location>
</feature>
<dbReference type="PANTHER" id="PTHR46771">
    <property type="entry name" value="DETERIN"/>
    <property type="match status" value="1"/>
</dbReference>
<feature type="compositionally biased region" description="Basic and acidic residues" evidence="3">
    <location>
        <begin position="760"/>
        <end position="772"/>
    </location>
</feature>
<dbReference type="GO" id="GO:0046872">
    <property type="term" value="F:metal ion binding"/>
    <property type="evidence" value="ECO:0007669"/>
    <property type="project" value="UniProtKB-KW"/>
</dbReference>
<dbReference type="Pfam" id="PF00653">
    <property type="entry name" value="BIR"/>
    <property type="match status" value="2"/>
</dbReference>
<dbReference type="STRING" id="13370.A0A448YFG5"/>
<gene>
    <name evidence="4" type="ORF">BRENAR_LOCUS388</name>
</gene>
<evidence type="ECO:0000256" key="1">
    <source>
        <dbReference type="ARBA" id="ARBA00022723"/>
    </source>
</evidence>
<keyword evidence="2" id="KW-0862">Zinc</keyword>
<dbReference type="InParanoid" id="A0A448YFG5"/>
<dbReference type="Gene3D" id="1.10.1170.10">
    <property type="entry name" value="Inhibitor Of Apoptosis Protein (2mihbC-IAP-1), Chain A"/>
    <property type="match status" value="2"/>
</dbReference>
<dbReference type="InterPro" id="IPR051190">
    <property type="entry name" value="Baculoviral_IAP"/>
</dbReference>
<dbReference type="PANTHER" id="PTHR46771:SF5">
    <property type="entry name" value="DETERIN"/>
    <property type="match status" value="1"/>
</dbReference>
<feature type="compositionally biased region" description="Acidic residues" evidence="3">
    <location>
        <begin position="904"/>
        <end position="913"/>
    </location>
</feature>
<feature type="region of interest" description="Disordered" evidence="3">
    <location>
        <begin position="885"/>
        <end position="929"/>
    </location>
</feature>
<evidence type="ECO:0000256" key="3">
    <source>
        <dbReference type="SAM" id="MobiDB-lite"/>
    </source>
</evidence>
<sequence length="1038" mass="118147">MAPRKNRGRSRDQKYFTIKGREASFETCMVNGVMMKWPHNDDLSPEEMAAVGFYYDPTFQHQDCVSCFYCKKKEYDWKPEQITMDDGIQPKPAIIKHLERSPDCANARILCARFECEHSKDFHWERDDLFRDPVVSSETRLKTFVGWPFDIQRKVKNGKLKGSNDTGYPSSRELSENGFYYLGYDVGDDAVTCLYCGVSLEGWEEGDSVSEEHKSRSPDCYMFHYKEKMQEYERAAKGDEGVRMSPKSSSLYRLSLVQKKDNSRQLANPFHDNATTASVVDFNDVEIGDDAEEPFILSDGETPDGQQVARHKGTVQSFENSLKIDNHGLTYEEIPDEGYLDDPGTKDLEPSEPVEIPASSINELSDFYIEPSASGPSTFFKKSRRTSENSSLEKGPEVSGRVNVPEPIEEVQNNEIDDVSVNDIPDFEDVGVLKDSVLPPVDNPVIVDDQRNVFLNPGETNKVQDKSQELQLVVRGVQPSMDSQRDLVDAIKDQVRQEIIRQMAIIKDTVGGEITKDIVGVKKIKEKNRKRHHKKHRKEAKARAEDRKRERKGHKKKEKKVEIDKQMKPGRVVEVKKETMDAIHEVLPEEKAPREQGAKDEAPSGGLGTDVKKEKDEKEGKEDETPRCETKHDQTLISNDSRSILPLKRQSRSMERPSKNHKRARKALDGSLILSDDPLSFTGKNSAHLKKYFSKKLGKVQEMEGVTDSGEVEEYGRREAEQEIKGEEQGQDLKEGLEKENSEEKLKEKQEEQSGDEAQLEEHSGTGFKEPKEDTDDEILLDNHVLPSDDLEVMNVYQDKHAYLRSSPVTTDTVIAQFSDDYVATVVDPREVREEIALEEDKENMFQSPTKQSTPFSYATGTLRMLESSPSKTQRQLSQVLERELKGKMGNAENGIQETRPPEEAPEPIEAENESTKDEPSLVLTDTTDSTSVWERIDTKDTRRYCTDLEEAATYLRELINSEYRVLSEDMDGRLTNFIAEMPPEELAMTIKEWLEHRAEQAVVVVRQKTVAMKRQFRIDAARALAALENIPCELADQ</sequence>
<feature type="compositionally biased region" description="Basic and acidic residues" evidence="3">
    <location>
        <begin position="559"/>
        <end position="569"/>
    </location>
</feature>
<keyword evidence="1" id="KW-0479">Metal-binding</keyword>
<feature type="compositionally biased region" description="Basic and acidic residues" evidence="3">
    <location>
        <begin position="585"/>
        <end position="602"/>
    </location>
</feature>
<organism evidence="4 5">
    <name type="scientific">Brettanomyces naardenensis</name>
    <name type="common">Yeast</name>
    <dbReference type="NCBI Taxonomy" id="13370"/>
    <lineage>
        <taxon>Eukaryota</taxon>
        <taxon>Fungi</taxon>
        <taxon>Dikarya</taxon>
        <taxon>Ascomycota</taxon>
        <taxon>Saccharomycotina</taxon>
        <taxon>Pichiomycetes</taxon>
        <taxon>Pichiales</taxon>
        <taxon>Pichiaceae</taxon>
        <taxon>Brettanomyces</taxon>
    </lineage>
</organism>
<feature type="region of interest" description="Disordered" evidence="3">
    <location>
        <begin position="375"/>
        <end position="401"/>
    </location>
</feature>
<dbReference type="OrthoDB" id="2196114at2759"/>
<evidence type="ECO:0000313" key="4">
    <source>
        <dbReference type="EMBL" id="VEU19651.1"/>
    </source>
</evidence>
<dbReference type="SUPFAM" id="SSF57924">
    <property type="entry name" value="Inhibitor of apoptosis (IAP) repeat"/>
    <property type="match status" value="2"/>
</dbReference>
<feature type="region of interest" description="Disordered" evidence="3">
    <location>
        <begin position="585"/>
        <end position="776"/>
    </location>
</feature>